<protein>
    <recommendedName>
        <fullName evidence="3">Endonuclease/exonuclease/phosphatase domain-containing protein</fullName>
    </recommendedName>
</protein>
<feature type="compositionally biased region" description="Pro residues" evidence="1">
    <location>
        <begin position="391"/>
        <end position="409"/>
    </location>
</feature>
<name>A0A0G4H9D1_9ALVE</name>
<dbReference type="VEuPathDB" id="CryptoDB:Cvel_25404"/>
<dbReference type="PhylomeDB" id="A0A0G4H9D1"/>
<accession>A0A0G4H9D1</accession>
<dbReference type="EMBL" id="CDMZ01002066">
    <property type="protein sequence ID" value="CEM40583.1"/>
    <property type="molecule type" value="Genomic_DNA"/>
</dbReference>
<organism evidence="2">
    <name type="scientific">Chromera velia CCMP2878</name>
    <dbReference type="NCBI Taxonomy" id="1169474"/>
    <lineage>
        <taxon>Eukaryota</taxon>
        <taxon>Sar</taxon>
        <taxon>Alveolata</taxon>
        <taxon>Colpodellida</taxon>
        <taxon>Chromeraceae</taxon>
        <taxon>Chromera</taxon>
    </lineage>
</organism>
<dbReference type="AlphaFoldDB" id="A0A0G4H9D1"/>
<feature type="region of interest" description="Disordered" evidence="1">
    <location>
        <begin position="139"/>
        <end position="175"/>
    </location>
</feature>
<feature type="region of interest" description="Disordered" evidence="1">
    <location>
        <begin position="246"/>
        <end position="266"/>
    </location>
</feature>
<sequence>MFTIVGAYIPTSSAQRYVGISSDALWDGIQGVLISSQADFRVLCGDFNAYTANLYTKVPLPSLSDNAPMPHASDYIALAGKEQRLGPSLYIQIQRDSRDRRRPNLQGRTLIDRASECELTILNGARLIPAVQPPLPSCLPPNPPAIDGAPISGQSCEHPSVTQRSPEESREDPLLGSALWDPCPLSAEHTYFQEAGVSVVDYMFVSTNLLLFLHSFSIRRDREIAPDHTLLCAEFRQAQVARHNECPVAEPGRPGPPQGSDEYGLTHAQPVHSMSNESHLPPGPPPTLPEGWEFASCFRGSWPRPGAYCPVPTFNLPGFVDASNKLYSYLNIRKSPWMGLGMGGRPDLQVGAVQPPPLPSGMEQGDTIDSIFLGWFQAVCGKAGGRPPLVAPCPPPLNSESPSPPPRSVAPPNDGQRGVFIGVT</sequence>
<reference evidence="2" key="1">
    <citation type="submission" date="2014-11" db="EMBL/GenBank/DDBJ databases">
        <authorList>
            <person name="Otto D Thomas"/>
            <person name="Naeem Raeece"/>
        </authorList>
    </citation>
    <scope>NUCLEOTIDE SEQUENCE</scope>
</reference>
<proteinExistence type="predicted"/>
<feature type="region of interest" description="Disordered" evidence="1">
    <location>
        <begin position="391"/>
        <end position="424"/>
    </location>
</feature>
<gene>
    <name evidence="2" type="ORF">Cvel_25404</name>
</gene>
<evidence type="ECO:0008006" key="3">
    <source>
        <dbReference type="Google" id="ProtNLM"/>
    </source>
</evidence>
<feature type="compositionally biased region" description="Polar residues" evidence="1">
    <location>
        <begin position="152"/>
        <end position="164"/>
    </location>
</feature>
<evidence type="ECO:0000313" key="2">
    <source>
        <dbReference type="EMBL" id="CEM40583.1"/>
    </source>
</evidence>
<evidence type="ECO:0000256" key="1">
    <source>
        <dbReference type="SAM" id="MobiDB-lite"/>
    </source>
</evidence>